<sequence length="327" mass="35181">MSTTAEPDAPDAANEGALRSFHVVLNADAGGAADGGETLRERIECGLRSIGASAVTIDADRSRPFEERIRDAAAAEARVIVSAGGDGTATALASAIADTDKVLAVLPLGTANLLARDLAIPLDLDEAILAMASMQPRRIDAGTVNGRLFLHKVVVGFAPAIAAKREELRHHREFGAMAEFLRYCLRRLAMPHKLRLVLRLGGAPEEEVKVRAVAVANNAYDEGLGRFFARSRLDRGELTVYTLKRLGLPDLLRLSAGMLIGRWRQDEALSVRSATSVELKSRLKRLQAMVDGEVVKLRSPLRFEIRPAALTVLAPVVATAEPRDGSE</sequence>
<dbReference type="GO" id="GO:0016301">
    <property type="term" value="F:kinase activity"/>
    <property type="evidence" value="ECO:0007669"/>
    <property type="project" value="UniProtKB-KW"/>
</dbReference>
<dbReference type="Gene3D" id="2.60.200.40">
    <property type="match status" value="1"/>
</dbReference>
<proteinExistence type="predicted"/>
<dbReference type="Pfam" id="PF00781">
    <property type="entry name" value="DAGK_cat"/>
    <property type="match status" value="1"/>
</dbReference>
<name>A0A4Y8RJK0_9HYPH</name>
<organism evidence="2 3">
    <name type="scientific">Jiella endophytica</name>
    <dbReference type="NCBI Taxonomy" id="2558362"/>
    <lineage>
        <taxon>Bacteria</taxon>
        <taxon>Pseudomonadati</taxon>
        <taxon>Pseudomonadota</taxon>
        <taxon>Alphaproteobacteria</taxon>
        <taxon>Hyphomicrobiales</taxon>
        <taxon>Aurantimonadaceae</taxon>
        <taxon>Jiella</taxon>
    </lineage>
</organism>
<dbReference type="AlphaFoldDB" id="A0A4Y8RJK0"/>
<dbReference type="SUPFAM" id="SSF111331">
    <property type="entry name" value="NAD kinase/diacylglycerol kinase-like"/>
    <property type="match status" value="1"/>
</dbReference>
<feature type="domain" description="DAGKc" evidence="1">
    <location>
        <begin position="16"/>
        <end position="148"/>
    </location>
</feature>
<keyword evidence="3" id="KW-1185">Reference proteome</keyword>
<protein>
    <submittedName>
        <fullName evidence="2">Diacylglycerol kinase</fullName>
    </submittedName>
</protein>
<dbReference type="Proteomes" id="UP000298179">
    <property type="component" value="Unassembled WGS sequence"/>
</dbReference>
<accession>A0A4Y8RJK0</accession>
<dbReference type="InterPro" id="IPR017438">
    <property type="entry name" value="ATP-NAD_kinase_N"/>
</dbReference>
<keyword evidence="2" id="KW-0418">Kinase</keyword>
<dbReference type="InterPro" id="IPR001206">
    <property type="entry name" value="Diacylglycerol_kinase_cat_dom"/>
</dbReference>
<dbReference type="Gene3D" id="3.40.50.10330">
    <property type="entry name" value="Probable inorganic polyphosphate/atp-NAD kinase, domain 1"/>
    <property type="match status" value="1"/>
</dbReference>
<comment type="caution">
    <text evidence="2">The sequence shown here is derived from an EMBL/GenBank/DDBJ whole genome shotgun (WGS) entry which is preliminary data.</text>
</comment>
<evidence type="ECO:0000313" key="2">
    <source>
        <dbReference type="EMBL" id="TFF22124.1"/>
    </source>
</evidence>
<dbReference type="PROSITE" id="PS50146">
    <property type="entry name" value="DAGK"/>
    <property type="match status" value="1"/>
</dbReference>
<dbReference type="InterPro" id="IPR016064">
    <property type="entry name" value="NAD/diacylglycerol_kinase_sf"/>
</dbReference>
<evidence type="ECO:0000313" key="3">
    <source>
        <dbReference type="Proteomes" id="UP000298179"/>
    </source>
</evidence>
<dbReference type="EMBL" id="SOZD01000004">
    <property type="protein sequence ID" value="TFF22124.1"/>
    <property type="molecule type" value="Genomic_DNA"/>
</dbReference>
<gene>
    <name evidence="2" type="ORF">E3C22_13805</name>
</gene>
<keyword evidence="2" id="KW-0808">Transferase</keyword>
<dbReference type="Pfam" id="PF19279">
    <property type="entry name" value="YegS_C"/>
    <property type="match status" value="1"/>
</dbReference>
<dbReference type="InterPro" id="IPR045540">
    <property type="entry name" value="YegS/DAGK_C"/>
</dbReference>
<dbReference type="SMART" id="SM00046">
    <property type="entry name" value="DAGKc"/>
    <property type="match status" value="1"/>
</dbReference>
<evidence type="ECO:0000259" key="1">
    <source>
        <dbReference type="PROSITE" id="PS50146"/>
    </source>
</evidence>
<reference evidence="2 3" key="1">
    <citation type="submission" date="2019-03" db="EMBL/GenBank/DDBJ databases">
        <title>Jiella endophytica sp. nov., a novel endophytic bacterium isolated from root of Ficus microcarpa Linn. f.</title>
        <authorList>
            <person name="Tuo L."/>
        </authorList>
    </citation>
    <scope>NUCLEOTIDE SEQUENCE [LARGE SCALE GENOMIC DNA]</scope>
    <source>
        <strain evidence="2 3">CBS5Q-3</strain>
    </source>
</reference>
<dbReference type="OrthoDB" id="9815110at2"/>